<keyword evidence="1" id="KW-1185">Reference proteome</keyword>
<dbReference type="WBParaSite" id="GPLIN_000806800">
    <property type="protein sequence ID" value="GPLIN_000806800"/>
    <property type="gene ID" value="GPLIN_000806800"/>
</dbReference>
<reference evidence="1" key="1">
    <citation type="submission" date="2013-12" db="EMBL/GenBank/DDBJ databases">
        <authorList>
            <person name="Aslett M."/>
        </authorList>
    </citation>
    <scope>NUCLEOTIDE SEQUENCE [LARGE SCALE GENOMIC DNA]</scope>
    <source>
        <strain evidence="1">Lindley</strain>
    </source>
</reference>
<reference evidence="2" key="3">
    <citation type="submission" date="2016-06" db="UniProtKB">
        <authorList>
            <consortium name="WormBaseParasite"/>
        </authorList>
    </citation>
    <scope>IDENTIFICATION</scope>
</reference>
<name>A0A183C5C3_GLOPA</name>
<dbReference type="Proteomes" id="UP000050741">
    <property type="component" value="Unassembled WGS sequence"/>
</dbReference>
<reference evidence="1" key="2">
    <citation type="submission" date="2014-05" db="EMBL/GenBank/DDBJ databases">
        <title>The genome and life-stage specific transcriptomes of Globodera pallida elucidate key aspects of plant parasitism by a cyst nematode.</title>
        <authorList>
            <person name="Cotton J.A."/>
            <person name="Lilley C.J."/>
            <person name="Jones L.M."/>
            <person name="Kikuchi T."/>
            <person name="Reid A.J."/>
            <person name="Thorpe P."/>
            <person name="Tsai I.J."/>
            <person name="Beasley H."/>
            <person name="Blok V."/>
            <person name="Cock P.J.A."/>
            <person name="Van den Akker S.E."/>
            <person name="Holroyd N."/>
            <person name="Hunt M."/>
            <person name="Mantelin S."/>
            <person name="Naghra H."/>
            <person name="Pain A."/>
            <person name="Palomares-Rius J.E."/>
            <person name="Zarowiecki M."/>
            <person name="Berriman M."/>
            <person name="Jones J.T."/>
            <person name="Urwin P.E."/>
        </authorList>
    </citation>
    <scope>NUCLEOTIDE SEQUENCE [LARGE SCALE GENOMIC DNA]</scope>
    <source>
        <strain evidence="1">Lindley</strain>
    </source>
</reference>
<evidence type="ECO:0000313" key="2">
    <source>
        <dbReference type="WBParaSite" id="GPLIN_000806800"/>
    </source>
</evidence>
<sequence length="346" mass="39936">MLICYPSTLVTHRLGTEHIINGMSVNSELFNVDSAAKNSLAKECKELLIGFSNKTNKDKEFWHGIQVYTVKKSDGTIAMKLNTSLVGQGHGHSFEIPQAQRQFIIHFGNERKLFTYVTIDGGEPVEVEGEKVKREAYKQLAPRGARLKDFVGFWTLGLDVLPWMNHTIRLFVQRSCDCVMEAWNNKLKPDHLIHIRMLTSEHIRNVTFKLFALGWKAHKALMSFNISRAGANVFLRDATSREMNGGWPIPTRLDDKNGSYQLEFKIAFTEYSYGIMIGGIVEDGEYKWTHLAKTEFFPPNWWKGLRFDLMDHYQLSGEFLLLNDPPPVMPFKNIEENYVRFNFYKN</sequence>
<evidence type="ECO:0000313" key="1">
    <source>
        <dbReference type="Proteomes" id="UP000050741"/>
    </source>
</evidence>
<protein>
    <submittedName>
        <fullName evidence="2">Galectin</fullName>
    </submittedName>
</protein>
<proteinExistence type="predicted"/>
<accession>A0A183C5C3</accession>
<organism evidence="1 2">
    <name type="scientific">Globodera pallida</name>
    <name type="common">Potato cyst nematode worm</name>
    <name type="synonym">Heterodera pallida</name>
    <dbReference type="NCBI Taxonomy" id="36090"/>
    <lineage>
        <taxon>Eukaryota</taxon>
        <taxon>Metazoa</taxon>
        <taxon>Ecdysozoa</taxon>
        <taxon>Nematoda</taxon>
        <taxon>Chromadorea</taxon>
        <taxon>Rhabditida</taxon>
        <taxon>Tylenchina</taxon>
        <taxon>Tylenchomorpha</taxon>
        <taxon>Tylenchoidea</taxon>
        <taxon>Heteroderidae</taxon>
        <taxon>Heteroderinae</taxon>
        <taxon>Globodera</taxon>
    </lineage>
</organism>
<dbReference type="AlphaFoldDB" id="A0A183C5C3"/>